<evidence type="ECO:0000256" key="1">
    <source>
        <dbReference type="SAM" id="MobiDB-lite"/>
    </source>
</evidence>
<protein>
    <recommendedName>
        <fullName evidence="3">LysM domain-containing protein</fullName>
    </recommendedName>
</protein>
<evidence type="ECO:0000313" key="4">
    <source>
        <dbReference type="EMBL" id="PNH35374.1"/>
    </source>
</evidence>
<evidence type="ECO:0000313" key="5">
    <source>
        <dbReference type="EMBL" id="RXG43577.1"/>
    </source>
</evidence>
<dbReference type="Proteomes" id="UP000236305">
    <property type="component" value="Unassembled WGS sequence"/>
</dbReference>
<dbReference type="AlphaFoldDB" id="A0A2J8CED2"/>
<feature type="transmembrane region" description="Helical" evidence="2">
    <location>
        <begin position="86"/>
        <end position="105"/>
    </location>
</feature>
<dbReference type="PROSITE" id="PS51782">
    <property type="entry name" value="LYSM"/>
    <property type="match status" value="1"/>
</dbReference>
<dbReference type="CDD" id="cd00118">
    <property type="entry name" value="LysM"/>
    <property type="match status" value="1"/>
</dbReference>
<reference evidence="4 6" key="1">
    <citation type="submission" date="2017-12" db="EMBL/GenBank/DDBJ databases">
        <title>Comparative genomics yields insights into virulence evolution of Verticillium dahliae.</title>
        <authorList>
            <person name="Fan R."/>
            <person name="Armitage A.D."/>
            <person name="Cascant-Lopez E."/>
            <person name="Sobczyk M."/>
            <person name="Cockerton H.M."/>
            <person name="Harrison R.J."/>
        </authorList>
    </citation>
    <scope>NUCLEOTIDE SEQUENCE [LARGE SCALE GENOMIC DNA]</scope>
    <source>
        <strain evidence="4 6">12008</strain>
    </source>
</reference>
<evidence type="ECO:0000259" key="3">
    <source>
        <dbReference type="PROSITE" id="PS51782"/>
    </source>
</evidence>
<keyword evidence="2" id="KW-0812">Transmembrane</keyword>
<organism evidence="5 7">
    <name type="scientific">Verticillium dahliae</name>
    <name type="common">Verticillium wilt</name>
    <dbReference type="NCBI Taxonomy" id="27337"/>
    <lineage>
        <taxon>Eukaryota</taxon>
        <taxon>Fungi</taxon>
        <taxon>Dikarya</taxon>
        <taxon>Ascomycota</taxon>
        <taxon>Pezizomycotina</taxon>
        <taxon>Sordariomycetes</taxon>
        <taxon>Hypocreomycetidae</taxon>
        <taxon>Glomerellales</taxon>
        <taxon>Plectosphaerellaceae</taxon>
        <taxon>Verticillium</taxon>
    </lineage>
</organism>
<dbReference type="OMA" id="MSWFTEM"/>
<dbReference type="EMBL" id="RSDZ01000102">
    <property type="protein sequence ID" value="RXG43577.1"/>
    <property type="molecule type" value="Genomic_DNA"/>
</dbReference>
<evidence type="ECO:0000256" key="2">
    <source>
        <dbReference type="SAM" id="Phobius"/>
    </source>
</evidence>
<dbReference type="EMBL" id="MPSH01000003">
    <property type="protein sequence ID" value="PNH35374.1"/>
    <property type="molecule type" value="Genomic_DNA"/>
</dbReference>
<proteinExistence type="predicted"/>
<comment type="caution">
    <text evidence="5">The sequence shown here is derived from an EMBL/GenBank/DDBJ whole genome shotgun (WGS) entry which is preliminary data.</text>
</comment>
<feature type="domain" description="LysM" evidence="3">
    <location>
        <begin position="121"/>
        <end position="165"/>
    </location>
</feature>
<name>A0A2J8CED2_VERDA</name>
<dbReference type="InterPro" id="IPR036779">
    <property type="entry name" value="LysM_dom_sf"/>
</dbReference>
<keyword evidence="2" id="KW-1133">Transmembrane helix</keyword>
<dbReference type="SUPFAM" id="SSF54106">
    <property type="entry name" value="LysM domain"/>
    <property type="match status" value="1"/>
</dbReference>
<sequence length="174" mass="19601">MSRFSQYDTDEERLPEGVTRTGYDADTQTYSYRDSEGNHWEGAPGNRYGRLTQGSHGAESEPFVPGTPPRRWEHEKESWRQSWAPLLNFFVLIGLFLCGVVWLLYRHKAPVEKLDCGIGQAEYRIAKGDTCWAIAEDKGTSVEGLLGINVGLDCDRLRIGRTICVPLKGQQHVG</sequence>
<evidence type="ECO:0000313" key="6">
    <source>
        <dbReference type="Proteomes" id="UP000236305"/>
    </source>
</evidence>
<feature type="region of interest" description="Disordered" evidence="1">
    <location>
        <begin position="1"/>
        <end position="71"/>
    </location>
</feature>
<keyword evidence="2" id="KW-0472">Membrane</keyword>
<accession>A0A2J8CED2</accession>
<dbReference type="Gene3D" id="3.10.350.10">
    <property type="entry name" value="LysM domain"/>
    <property type="match status" value="1"/>
</dbReference>
<dbReference type="Proteomes" id="UP000288725">
    <property type="component" value="Chromosome 1"/>
</dbReference>
<gene>
    <name evidence="4" type="ORF">BJF96_g1184</name>
    <name evidence="5" type="ORF">VDGE_01171</name>
</gene>
<dbReference type="Pfam" id="PF01476">
    <property type="entry name" value="LysM"/>
    <property type="match status" value="1"/>
</dbReference>
<evidence type="ECO:0000313" key="7">
    <source>
        <dbReference type="Proteomes" id="UP000288725"/>
    </source>
</evidence>
<dbReference type="OrthoDB" id="2107166at2759"/>
<dbReference type="InterPro" id="IPR018392">
    <property type="entry name" value="LysM"/>
</dbReference>
<reference evidence="5 7" key="2">
    <citation type="submission" date="2018-12" db="EMBL/GenBank/DDBJ databases">
        <title>Genome of Verticillium dahliae isolate Getta Getta.</title>
        <authorList>
            <person name="Gardiner D.M."/>
        </authorList>
    </citation>
    <scope>NUCLEOTIDE SEQUENCE [LARGE SCALE GENOMIC DNA]</scope>
    <source>
        <strain evidence="5 7">Getta Getta</strain>
    </source>
</reference>
<dbReference type="SMART" id="SM00257">
    <property type="entry name" value="LysM"/>
    <property type="match status" value="1"/>
</dbReference>